<organism evidence="2 3">
    <name type="scientific">Serratia odorifera DSM 4582</name>
    <dbReference type="NCBI Taxonomy" id="667129"/>
    <lineage>
        <taxon>Bacteria</taxon>
        <taxon>Pseudomonadati</taxon>
        <taxon>Pseudomonadota</taxon>
        <taxon>Gammaproteobacteria</taxon>
        <taxon>Enterobacterales</taxon>
        <taxon>Yersiniaceae</taxon>
        <taxon>Serratia</taxon>
    </lineage>
</organism>
<keyword evidence="3" id="KW-1185">Reference proteome</keyword>
<keyword evidence="2" id="KW-0560">Oxidoreductase</keyword>
<name>D4E7P6_SEROD</name>
<dbReference type="GO" id="GO:0004497">
    <property type="term" value="F:monooxygenase activity"/>
    <property type="evidence" value="ECO:0007669"/>
    <property type="project" value="UniProtKB-KW"/>
</dbReference>
<accession>D4E7P6</accession>
<dbReference type="InterPro" id="IPR011008">
    <property type="entry name" value="Dimeric_a/b-barrel"/>
</dbReference>
<dbReference type="HOGENOM" id="CLU_131496_11_1_6"/>
<comment type="caution">
    <text evidence="2">The sequence shown here is derived from an EMBL/GenBank/DDBJ whole genome shotgun (WGS) entry which is preliminary data.</text>
</comment>
<evidence type="ECO:0000313" key="2">
    <source>
        <dbReference type="EMBL" id="EFE94101.1"/>
    </source>
</evidence>
<feature type="domain" description="ABM" evidence="1">
    <location>
        <begin position="17"/>
        <end position="105"/>
    </location>
</feature>
<protein>
    <submittedName>
        <fullName evidence="2">Antibiotic biosynthesis monooxygenase</fullName>
    </submittedName>
</protein>
<dbReference type="PANTHER" id="PTHR33336">
    <property type="entry name" value="QUINOL MONOOXYGENASE YGIN-RELATED"/>
    <property type="match status" value="1"/>
</dbReference>
<dbReference type="Gene3D" id="3.30.70.100">
    <property type="match status" value="1"/>
</dbReference>
<sequence>MVGYQVIKYQWEVEMEVRVIATLQAKAEFFDAVNDAVHQIVEASRQEQGNLQYDLHRDLDQPGAFVFFERWANAEALEKHNATAHFTQFVAQIDGKLEVLDIKRLAKIA</sequence>
<dbReference type="Pfam" id="PF03992">
    <property type="entry name" value="ABM"/>
    <property type="match status" value="1"/>
</dbReference>
<keyword evidence="2" id="KW-0503">Monooxygenase</keyword>
<proteinExistence type="predicted"/>
<dbReference type="STRING" id="667129.HMPREF0758_4196"/>
<dbReference type="Proteomes" id="UP000005723">
    <property type="component" value="Unassembled WGS sequence"/>
</dbReference>
<reference evidence="2 3" key="1">
    <citation type="submission" date="2010-01" db="EMBL/GenBank/DDBJ databases">
        <authorList>
            <person name="Muzny D."/>
            <person name="Qin X."/>
            <person name="Deng J."/>
            <person name="Jiang H."/>
            <person name="Liu Y."/>
            <person name="Qu J."/>
            <person name="Song X.-Z."/>
            <person name="Zhang L."/>
            <person name="Thornton R."/>
            <person name="Coyle M."/>
            <person name="Francisco L."/>
            <person name="Jackson L."/>
            <person name="Javaid M."/>
            <person name="Korchina V."/>
            <person name="Kovar C."/>
            <person name="Mata R."/>
            <person name="Mathew T."/>
            <person name="Ngo R."/>
            <person name="Nguyen L."/>
            <person name="Nguyen N."/>
            <person name="Okwuonu G."/>
            <person name="Ongeri F."/>
            <person name="Pham C."/>
            <person name="Simmons D."/>
            <person name="Wilczek-Boney K."/>
            <person name="Hale W."/>
            <person name="Jakkamsetti A."/>
            <person name="Pham P."/>
            <person name="Ruth R."/>
            <person name="San Lucas F."/>
            <person name="Warren J."/>
            <person name="Zhang J."/>
            <person name="Zhao Z."/>
            <person name="Zhou C."/>
            <person name="Zhu D."/>
            <person name="Lee S."/>
            <person name="Bess C."/>
            <person name="Blankenburg K."/>
            <person name="Forbes L."/>
            <person name="Fu Q."/>
            <person name="Gubbala S."/>
            <person name="Hirani K."/>
            <person name="Jayaseelan J.C."/>
            <person name="Lara F."/>
            <person name="Munidasa M."/>
            <person name="Palculict T."/>
            <person name="Patil S."/>
            <person name="Pu L.-L."/>
            <person name="Saada N."/>
            <person name="Tang L."/>
            <person name="Weissenberger G."/>
            <person name="Zhu Y."/>
            <person name="Hemphill L."/>
            <person name="Shang Y."/>
            <person name="Youmans B."/>
            <person name="Ayvaz T."/>
            <person name="Ross M."/>
            <person name="Santibanez J."/>
            <person name="Aqrawi P."/>
            <person name="Gross S."/>
            <person name="Joshi V."/>
            <person name="Fowler G."/>
            <person name="Nazareth L."/>
            <person name="Reid J."/>
            <person name="Worley K."/>
            <person name="Petrosino J."/>
            <person name="Highlander S."/>
            <person name="Gibbs R."/>
        </authorList>
    </citation>
    <scope>NUCLEOTIDE SEQUENCE [LARGE SCALE GENOMIC DNA]</scope>
    <source>
        <strain evidence="2 3">DSM 4582</strain>
    </source>
</reference>
<dbReference type="PANTHER" id="PTHR33336:SF3">
    <property type="entry name" value="ABM DOMAIN-CONTAINING PROTEIN"/>
    <property type="match status" value="1"/>
</dbReference>
<dbReference type="InterPro" id="IPR007138">
    <property type="entry name" value="ABM_dom"/>
</dbReference>
<dbReference type="GO" id="GO:0005829">
    <property type="term" value="C:cytosol"/>
    <property type="evidence" value="ECO:0007669"/>
    <property type="project" value="TreeGrafter"/>
</dbReference>
<dbReference type="PROSITE" id="PS51725">
    <property type="entry name" value="ABM"/>
    <property type="match status" value="1"/>
</dbReference>
<dbReference type="InterPro" id="IPR050744">
    <property type="entry name" value="AI-2_Isomerase_LsrG"/>
</dbReference>
<dbReference type="AlphaFoldDB" id="D4E7P6"/>
<dbReference type="EMBL" id="ADBY01000056">
    <property type="protein sequence ID" value="EFE94101.1"/>
    <property type="molecule type" value="Genomic_DNA"/>
</dbReference>
<evidence type="ECO:0000259" key="1">
    <source>
        <dbReference type="PROSITE" id="PS51725"/>
    </source>
</evidence>
<evidence type="ECO:0000313" key="3">
    <source>
        <dbReference type="Proteomes" id="UP000005723"/>
    </source>
</evidence>
<gene>
    <name evidence="2" type="ORF">HMPREF0758_4196</name>
</gene>
<dbReference type="SUPFAM" id="SSF54909">
    <property type="entry name" value="Dimeric alpha+beta barrel"/>
    <property type="match status" value="1"/>
</dbReference>